<comment type="caution">
    <text evidence="5">The sequence shown here is derived from an EMBL/GenBank/DDBJ whole genome shotgun (WGS) entry which is preliminary data.</text>
</comment>
<dbReference type="AlphaFoldDB" id="A0A660S4P4"/>
<dbReference type="GO" id="GO:0004632">
    <property type="term" value="F:phosphopantothenate--cysteine ligase activity"/>
    <property type="evidence" value="ECO:0007669"/>
    <property type="project" value="UniProtKB-EC"/>
</dbReference>
<dbReference type="GO" id="GO:0071513">
    <property type="term" value="C:phosphopantothenoylcysteine decarboxylase complex"/>
    <property type="evidence" value="ECO:0007669"/>
    <property type="project" value="TreeGrafter"/>
</dbReference>
<dbReference type="Proteomes" id="UP000282321">
    <property type="component" value="Unassembled WGS sequence"/>
</dbReference>
<keyword evidence="5" id="KW-0436">Ligase</keyword>
<dbReference type="Gene3D" id="3.40.50.1950">
    <property type="entry name" value="Flavin prenyltransferase-like"/>
    <property type="match status" value="1"/>
</dbReference>
<dbReference type="InterPro" id="IPR036551">
    <property type="entry name" value="Flavin_trans-like"/>
</dbReference>
<dbReference type="PANTHER" id="PTHR14359:SF6">
    <property type="entry name" value="PHOSPHOPANTOTHENOYLCYSTEINE DECARBOXYLASE"/>
    <property type="match status" value="1"/>
</dbReference>
<dbReference type="GO" id="GO:0004633">
    <property type="term" value="F:phosphopantothenoylcysteine decarboxylase activity"/>
    <property type="evidence" value="ECO:0007669"/>
    <property type="project" value="UniProtKB-EC"/>
</dbReference>
<dbReference type="SUPFAM" id="SSF102645">
    <property type="entry name" value="CoaB-like"/>
    <property type="match status" value="1"/>
</dbReference>
<evidence type="ECO:0000313" key="5">
    <source>
        <dbReference type="EMBL" id="RKX64565.1"/>
    </source>
</evidence>
<evidence type="ECO:0000259" key="3">
    <source>
        <dbReference type="Pfam" id="PF02441"/>
    </source>
</evidence>
<feature type="non-terminal residue" evidence="5">
    <location>
        <position position="273"/>
    </location>
</feature>
<dbReference type="Pfam" id="PF04127">
    <property type="entry name" value="DFP"/>
    <property type="match status" value="1"/>
</dbReference>
<dbReference type="Pfam" id="PF02441">
    <property type="entry name" value="Flavoprotein"/>
    <property type="match status" value="1"/>
</dbReference>
<gene>
    <name evidence="5" type="primary">coaBC</name>
    <name evidence="5" type="ORF">DRP44_08075</name>
</gene>
<organism evidence="5 6">
    <name type="scientific">candidate division TA06 bacterium</name>
    <dbReference type="NCBI Taxonomy" id="2250710"/>
    <lineage>
        <taxon>Bacteria</taxon>
        <taxon>Bacteria division TA06</taxon>
    </lineage>
</organism>
<evidence type="ECO:0000259" key="4">
    <source>
        <dbReference type="Pfam" id="PF04127"/>
    </source>
</evidence>
<dbReference type="Gene3D" id="3.40.50.10300">
    <property type="entry name" value="CoaB-like"/>
    <property type="match status" value="1"/>
</dbReference>
<evidence type="ECO:0000256" key="1">
    <source>
        <dbReference type="ARBA" id="ARBA00022793"/>
    </source>
</evidence>
<dbReference type="InterPro" id="IPR005252">
    <property type="entry name" value="CoaBC"/>
</dbReference>
<name>A0A660S4P4_UNCT6</name>
<keyword evidence="1" id="KW-0210">Decarboxylase</keyword>
<dbReference type="GO" id="GO:0015941">
    <property type="term" value="P:pantothenate catabolic process"/>
    <property type="evidence" value="ECO:0007669"/>
    <property type="project" value="InterPro"/>
</dbReference>
<evidence type="ECO:0000256" key="2">
    <source>
        <dbReference type="ARBA" id="ARBA00023239"/>
    </source>
</evidence>
<feature type="domain" description="DNA/pantothenate metabolism flavoprotein C-terminal" evidence="4">
    <location>
        <begin position="185"/>
        <end position="273"/>
    </location>
</feature>
<dbReference type="EC" id="6.3.2.5" evidence="5"/>
<dbReference type="EMBL" id="QNBC01000150">
    <property type="protein sequence ID" value="RKX64565.1"/>
    <property type="molecule type" value="Genomic_DNA"/>
</dbReference>
<protein>
    <submittedName>
        <fullName evidence="5">Bifunctional phosphopantothenoylcysteine decarboxylase/phosphopantothenate--cysteine ligase CoaBC</fullName>
        <ecNumber evidence="5">4.1.1.36</ecNumber>
        <ecNumber evidence="5">6.3.2.5</ecNumber>
    </submittedName>
</protein>
<dbReference type="InterPro" id="IPR007085">
    <property type="entry name" value="DNA/pantothenate-metab_flavo_C"/>
</dbReference>
<dbReference type="EC" id="4.1.1.36" evidence="5"/>
<dbReference type="GO" id="GO:0015937">
    <property type="term" value="P:coenzyme A biosynthetic process"/>
    <property type="evidence" value="ECO:0007669"/>
    <property type="project" value="InterPro"/>
</dbReference>
<keyword evidence="2 5" id="KW-0456">Lyase</keyword>
<dbReference type="PANTHER" id="PTHR14359">
    <property type="entry name" value="HOMO-OLIGOMERIC FLAVIN CONTAINING CYS DECARBOXYLASE FAMILY"/>
    <property type="match status" value="1"/>
</dbReference>
<proteinExistence type="predicted"/>
<evidence type="ECO:0000313" key="6">
    <source>
        <dbReference type="Proteomes" id="UP000282321"/>
    </source>
</evidence>
<dbReference type="GO" id="GO:0010181">
    <property type="term" value="F:FMN binding"/>
    <property type="evidence" value="ECO:0007669"/>
    <property type="project" value="InterPro"/>
</dbReference>
<reference evidence="5 6" key="1">
    <citation type="submission" date="2018-06" db="EMBL/GenBank/DDBJ databases">
        <title>Extensive metabolic versatility and redundancy in microbially diverse, dynamic hydrothermal sediments.</title>
        <authorList>
            <person name="Dombrowski N."/>
            <person name="Teske A."/>
            <person name="Baker B.J."/>
        </authorList>
    </citation>
    <scope>NUCLEOTIDE SEQUENCE [LARGE SCALE GENOMIC DNA]</scope>
    <source>
        <strain evidence="5">B35_G9</strain>
    </source>
</reference>
<dbReference type="NCBIfam" id="TIGR00521">
    <property type="entry name" value="coaBC_dfp"/>
    <property type="match status" value="1"/>
</dbReference>
<dbReference type="SUPFAM" id="SSF52507">
    <property type="entry name" value="Homo-oligomeric flavin-containing Cys decarboxylases, HFCD"/>
    <property type="match status" value="1"/>
</dbReference>
<dbReference type="InterPro" id="IPR035929">
    <property type="entry name" value="CoaB-like_sf"/>
</dbReference>
<accession>A0A660S4P4</accession>
<feature type="domain" description="Flavoprotein" evidence="3">
    <location>
        <begin position="3"/>
        <end position="174"/>
    </location>
</feature>
<sequence>MSNLLIGVTGGIAAYKIPELVRLFIKGGYDVKTVLTKNAGLFVTKETLEMLTGNKVYTDNFSQEDIVNAEHIELAKWADVILIAPATFNTIGKIISGIADNLLTSIIAAADRKKIIFSPSMNVNMWNNPIFQENLKKLTDYGFTLIEPGNGYLACGDTGRGRLPEIETIFAIVKRHIDKDDAYMGKRYIVTAGGTEEAIDPVRVITNRSSGKMGTEIAKQLYFKGADVVLVKGRTSLEIPPYLYTIEVHDTKSMLNSLKENISENTTLIMAAA</sequence>
<dbReference type="InterPro" id="IPR003382">
    <property type="entry name" value="Flavoprotein"/>
</dbReference>